<evidence type="ECO:0000313" key="3">
    <source>
        <dbReference type="Proteomes" id="UP000646484"/>
    </source>
</evidence>
<organism evidence="2 3">
    <name type="scientific">Butyricimonas hominis</name>
    <dbReference type="NCBI Taxonomy" id="2763032"/>
    <lineage>
        <taxon>Bacteria</taxon>
        <taxon>Pseudomonadati</taxon>
        <taxon>Bacteroidota</taxon>
        <taxon>Bacteroidia</taxon>
        <taxon>Bacteroidales</taxon>
        <taxon>Odoribacteraceae</taxon>
        <taxon>Butyricimonas</taxon>
    </lineage>
</organism>
<dbReference type="EMBL" id="JACOOH010000005">
    <property type="protein sequence ID" value="MBC5621871.1"/>
    <property type="molecule type" value="Genomic_DNA"/>
</dbReference>
<dbReference type="InterPro" id="IPR025396">
    <property type="entry name" value="DUF4302"/>
</dbReference>
<keyword evidence="3" id="KW-1185">Reference proteome</keyword>
<dbReference type="PROSITE" id="PS51257">
    <property type="entry name" value="PROKAR_LIPOPROTEIN"/>
    <property type="match status" value="1"/>
</dbReference>
<reference evidence="2 3" key="1">
    <citation type="submission" date="2020-08" db="EMBL/GenBank/DDBJ databases">
        <title>Genome public.</title>
        <authorList>
            <person name="Liu C."/>
            <person name="Sun Q."/>
        </authorList>
    </citation>
    <scope>NUCLEOTIDE SEQUENCE [LARGE SCALE GENOMIC DNA]</scope>
    <source>
        <strain evidence="2 3">NSJ-56</strain>
    </source>
</reference>
<evidence type="ECO:0000313" key="2">
    <source>
        <dbReference type="EMBL" id="MBC5621871.1"/>
    </source>
</evidence>
<protein>
    <submittedName>
        <fullName evidence="2">DUF4302 domain-containing protein</fullName>
    </submittedName>
</protein>
<comment type="caution">
    <text evidence="2">The sequence shown here is derived from an EMBL/GenBank/DDBJ whole genome shotgun (WGS) entry which is preliminary data.</text>
</comment>
<name>A0ABR7D1Q5_9BACT</name>
<dbReference type="Proteomes" id="UP000646484">
    <property type="component" value="Unassembled WGS sequence"/>
</dbReference>
<sequence length="453" mass="51213">MKKIYLSWIILGLFFTACTVDNDTVFDENAVVRVQKVIDNCAQELVKPEFGWRMLYVPNPETHGGYNVLMKFLDSENVRVYTDFVEETTVSTYSFNASQGPVLSFDTYSCLHYLADPKNKPQGKGLQGEFEFVIQSISADSIVFLGKKYSNKLVFTAAEETDWTELMEASRKNIERMAPPKDAPFFRGLMMNQTAVNLIYDPDTRSASYTYADDETKEIKTARTAVFGTKEGIAFQPKIKVNGVVLGALKYNEAKDLFESNTPGVIGSLKYSHKPPFQFYNSVRDMQSGSDLVGLAKIGKLEPSMAIMSEIVKMLSNMSFMCEELKNGYPLAVLAGLKQIRIVWQLNYNGTMVGPWLSFFGAENGFAEANCSLDLGMEMEVLRDDQLRFSLIPGMVISNNDKFWSNMESQITYETFRRFFTDPAGFTIVPAGNNQYYFVNLADSKRWIVLTKE</sequence>
<dbReference type="Pfam" id="PF14135">
    <property type="entry name" value="DUF4302"/>
    <property type="match status" value="1"/>
</dbReference>
<keyword evidence="1" id="KW-0732">Signal</keyword>
<dbReference type="RefSeq" id="WP_186976306.1">
    <property type="nucleotide sequence ID" value="NZ_JACOOH010000005.1"/>
</dbReference>
<evidence type="ECO:0000256" key="1">
    <source>
        <dbReference type="SAM" id="SignalP"/>
    </source>
</evidence>
<proteinExistence type="predicted"/>
<gene>
    <name evidence="2" type="ORF">H8S64_12255</name>
</gene>
<accession>A0ABR7D1Q5</accession>
<feature type="signal peptide" evidence="1">
    <location>
        <begin position="1"/>
        <end position="19"/>
    </location>
</feature>
<feature type="chain" id="PRO_5046422329" evidence="1">
    <location>
        <begin position="20"/>
        <end position="453"/>
    </location>
</feature>